<evidence type="ECO:0000256" key="7">
    <source>
        <dbReference type="ARBA" id="ARBA00022801"/>
    </source>
</evidence>
<dbReference type="GO" id="GO:0008270">
    <property type="term" value="F:zinc ion binding"/>
    <property type="evidence" value="ECO:0007669"/>
    <property type="project" value="InterPro"/>
</dbReference>
<reference evidence="10" key="1">
    <citation type="submission" date="2015-06" db="EMBL/GenBank/DDBJ databases">
        <authorList>
            <person name="Hoefler B.C."/>
            <person name="Straight P.D."/>
        </authorList>
    </citation>
    <scope>NUCLEOTIDE SEQUENCE</scope>
</reference>
<dbReference type="InterPro" id="IPR006680">
    <property type="entry name" value="Amidohydro-rel"/>
</dbReference>
<name>A0A0K8UD66_BACLA</name>
<evidence type="ECO:0000256" key="6">
    <source>
        <dbReference type="ARBA" id="ARBA00022723"/>
    </source>
</evidence>
<evidence type="ECO:0000256" key="2">
    <source>
        <dbReference type="ARBA" id="ARBA00004968"/>
    </source>
</evidence>
<dbReference type="SUPFAM" id="SSF51338">
    <property type="entry name" value="Composite domain of metallo-dependent hydrolases"/>
    <property type="match status" value="1"/>
</dbReference>
<evidence type="ECO:0000259" key="9">
    <source>
        <dbReference type="Pfam" id="PF01979"/>
    </source>
</evidence>
<comment type="pathway">
    <text evidence="2">Nitrogen metabolism; (S)-allantoin degradation; allantoate from (S)-allantoin: step 1/1.</text>
</comment>
<dbReference type="GO" id="GO:0004038">
    <property type="term" value="F:allantoinase activity"/>
    <property type="evidence" value="ECO:0007669"/>
    <property type="project" value="UniProtKB-EC"/>
</dbReference>
<dbReference type="PANTHER" id="PTHR43668:SF2">
    <property type="entry name" value="ALLANTOINASE"/>
    <property type="match status" value="1"/>
</dbReference>
<evidence type="ECO:0000256" key="1">
    <source>
        <dbReference type="ARBA" id="ARBA00001947"/>
    </source>
</evidence>
<dbReference type="PANTHER" id="PTHR43668">
    <property type="entry name" value="ALLANTOINASE"/>
    <property type="match status" value="1"/>
</dbReference>
<dbReference type="Gene3D" id="3.20.20.140">
    <property type="entry name" value="Metal-dependent hydrolases"/>
    <property type="match status" value="1"/>
</dbReference>
<dbReference type="AlphaFoldDB" id="A0A0K8UD66"/>
<keyword evidence="8" id="KW-0862">Zinc</keyword>
<organism evidence="10">
    <name type="scientific">Bactrocera latifrons</name>
    <name type="common">Malaysian fruit fly</name>
    <name type="synonym">Chaetodacus latifrons</name>
    <dbReference type="NCBI Taxonomy" id="174628"/>
    <lineage>
        <taxon>Eukaryota</taxon>
        <taxon>Metazoa</taxon>
        <taxon>Ecdysozoa</taxon>
        <taxon>Arthropoda</taxon>
        <taxon>Hexapoda</taxon>
        <taxon>Insecta</taxon>
        <taxon>Pterygota</taxon>
        <taxon>Neoptera</taxon>
        <taxon>Endopterygota</taxon>
        <taxon>Diptera</taxon>
        <taxon>Brachycera</taxon>
        <taxon>Muscomorpha</taxon>
        <taxon>Tephritoidea</taxon>
        <taxon>Tephritidae</taxon>
        <taxon>Bactrocera</taxon>
        <taxon>Bactrocera</taxon>
    </lineage>
</organism>
<gene>
    <name evidence="10" type="primary">allB_1</name>
    <name evidence="10" type="ORF">c0_g1_i2</name>
</gene>
<dbReference type="EC" id="3.5.2.5" evidence="5"/>
<feature type="domain" description="Amidohydrolase-related" evidence="9">
    <location>
        <begin position="299"/>
        <end position="411"/>
    </location>
</feature>
<evidence type="ECO:0000256" key="8">
    <source>
        <dbReference type="ARBA" id="ARBA00022833"/>
    </source>
</evidence>
<accession>A0A0K8UD66</accession>
<dbReference type="InterPro" id="IPR011059">
    <property type="entry name" value="Metal-dep_hydrolase_composite"/>
</dbReference>
<protein>
    <recommendedName>
        <fullName evidence="5">allantoinase</fullName>
        <ecNumber evidence="5">3.5.2.5</ecNumber>
    </recommendedName>
</protein>
<dbReference type="GO" id="GO:0050897">
    <property type="term" value="F:cobalt ion binding"/>
    <property type="evidence" value="ECO:0007669"/>
    <property type="project" value="InterPro"/>
</dbReference>
<evidence type="ECO:0000256" key="5">
    <source>
        <dbReference type="ARBA" id="ARBA00012863"/>
    </source>
</evidence>
<dbReference type="NCBIfam" id="TIGR03178">
    <property type="entry name" value="allantoinase"/>
    <property type="match status" value="1"/>
</dbReference>
<dbReference type="EMBL" id="GDHF01028019">
    <property type="protein sequence ID" value="JAI24295.1"/>
    <property type="molecule type" value="Transcribed_RNA"/>
</dbReference>
<dbReference type="UniPathway" id="UPA00395">
    <property type="reaction ID" value="UER00653"/>
</dbReference>
<dbReference type="GO" id="GO:0000256">
    <property type="term" value="P:allantoin catabolic process"/>
    <property type="evidence" value="ECO:0007669"/>
    <property type="project" value="UniProtKB-UniPathway"/>
</dbReference>
<evidence type="ECO:0000313" key="10">
    <source>
        <dbReference type="EMBL" id="JAI24295.1"/>
    </source>
</evidence>
<dbReference type="GO" id="GO:0006145">
    <property type="term" value="P:purine nucleobase catabolic process"/>
    <property type="evidence" value="ECO:0007669"/>
    <property type="project" value="TreeGrafter"/>
</dbReference>
<comment type="subunit">
    <text evidence="4">Homotetramer.</text>
</comment>
<proteinExistence type="inferred from homology"/>
<comment type="cofactor">
    <cofactor evidence="1">
        <name>Zn(2+)</name>
        <dbReference type="ChEBI" id="CHEBI:29105"/>
    </cofactor>
</comment>
<dbReference type="InterPro" id="IPR050138">
    <property type="entry name" value="DHOase/Allantoinase_Hydrolase"/>
</dbReference>
<sequence length="440" mass="47819">MDLLFLSKRIFLGTEQGFLNGGIIVDTEGIIRRVLRTAQEVNTYVYNTESEAVYDFGDKVLMPGLIDANVNISEPGRKDWEGFVTATKAAAAGGFTTIIDRPTNTIPPTTSVSALKTKTGVARGKIYVDVGFWGGLVPENAQEAEPLLAAGVIGLQCTLSPTPAPVGDAFPAINRKELEAVIGKLEDGTVLAFNAELPLKTPIGPDEEEPKKYESFSRTRPAEMEVNAVQLISQLATAYKGKHMHIMNVSSADVLPIVAQCKGAGADLTVETCPHYLTLSAEQIEDCHTEFKAQPPIRNKSNQPALWEALKNGCLDIIASNHSPATPGVKCLNYGRARGNFLNAWPGISSLQLGLSIVWTQCQAQGLGMEHIYRLMCQNPAVLCGLSSFKSKIEEGYDADFCIWDPEEEFNVSADMLFSTNKVSGFSVTRFDLYLNIFST</sequence>
<dbReference type="GO" id="GO:0005737">
    <property type="term" value="C:cytoplasm"/>
    <property type="evidence" value="ECO:0007669"/>
    <property type="project" value="TreeGrafter"/>
</dbReference>
<dbReference type="Pfam" id="PF01979">
    <property type="entry name" value="Amidohydro_1"/>
    <property type="match status" value="1"/>
</dbReference>
<evidence type="ECO:0000256" key="4">
    <source>
        <dbReference type="ARBA" id="ARBA00011881"/>
    </source>
</evidence>
<dbReference type="SUPFAM" id="SSF51556">
    <property type="entry name" value="Metallo-dependent hydrolases"/>
    <property type="match status" value="1"/>
</dbReference>
<keyword evidence="6" id="KW-0479">Metal-binding</keyword>
<keyword evidence="7" id="KW-0378">Hydrolase</keyword>
<evidence type="ECO:0000256" key="3">
    <source>
        <dbReference type="ARBA" id="ARBA00010368"/>
    </source>
</evidence>
<dbReference type="OrthoDB" id="1924787at2759"/>
<dbReference type="InterPro" id="IPR032466">
    <property type="entry name" value="Metal_Hydrolase"/>
</dbReference>
<dbReference type="InterPro" id="IPR017593">
    <property type="entry name" value="Allantoinase"/>
</dbReference>
<comment type="similarity">
    <text evidence="3">Belongs to the metallo-dependent hydrolases superfamily. Allantoinase family.</text>
</comment>